<protein>
    <submittedName>
        <fullName evidence="2">Uncharacterized protein</fullName>
    </submittedName>
</protein>
<comment type="caution">
    <text evidence="2">The sequence shown here is derived from an EMBL/GenBank/DDBJ whole genome shotgun (WGS) entry which is preliminary data.</text>
</comment>
<keyword evidence="1" id="KW-0472">Membrane</keyword>
<evidence type="ECO:0000256" key="1">
    <source>
        <dbReference type="SAM" id="Phobius"/>
    </source>
</evidence>
<keyword evidence="1" id="KW-0812">Transmembrane</keyword>
<sequence>MPRHSARPYQPQLRQLADSDLYLPYKLHCVTQLQRAYNSPSDSSAEAGPLGPAHLTELKELMHCPNLQRGDICQRNPQDLMASMPWNIMRRERARELHAAGKIVHIVVVGSALTTVLVRAIHSFARIRSSAPQATWTCTPMNYHDQSSLAAWVFKHTYQGNIYLGPMGRVAPLPAGYGISEDTFSNDFPTDDAEMMESGMLELRIGGREIPIRGIP</sequence>
<proteinExistence type="predicted"/>
<dbReference type="Proteomes" id="UP001221757">
    <property type="component" value="Unassembled WGS sequence"/>
</dbReference>
<organism evidence="2 3">
    <name type="scientific">Mycena rosella</name>
    <name type="common">Pink bonnet</name>
    <name type="synonym">Agaricus rosellus</name>
    <dbReference type="NCBI Taxonomy" id="1033263"/>
    <lineage>
        <taxon>Eukaryota</taxon>
        <taxon>Fungi</taxon>
        <taxon>Dikarya</taxon>
        <taxon>Basidiomycota</taxon>
        <taxon>Agaricomycotina</taxon>
        <taxon>Agaricomycetes</taxon>
        <taxon>Agaricomycetidae</taxon>
        <taxon>Agaricales</taxon>
        <taxon>Marasmiineae</taxon>
        <taxon>Mycenaceae</taxon>
        <taxon>Mycena</taxon>
    </lineage>
</organism>
<dbReference type="AlphaFoldDB" id="A0AAD7DFA4"/>
<evidence type="ECO:0000313" key="3">
    <source>
        <dbReference type="Proteomes" id="UP001221757"/>
    </source>
</evidence>
<evidence type="ECO:0000313" key="2">
    <source>
        <dbReference type="EMBL" id="KAJ7690328.1"/>
    </source>
</evidence>
<feature type="transmembrane region" description="Helical" evidence="1">
    <location>
        <begin position="99"/>
        <end position="121"/>
    </location>
</feature>
<name>A0AAD7DFA4_MYCRO</name>
<keyword evidence="3" id="KW-1185">Reference proteome</keyword>
<dbReference type="EMBL" id="JARKIE010000065">
    <property type="protein sequence ID" value="KAJ7690328.1"/>
    <property type="molecule type" value="Genomic_DNA"/>
</dbReference>
<accession>A0AAD7DFA4</accession>
<gene>
    <name evidence="2" type="ORF">B0H17DRAFT_1134361</name>
</gene>
<reference evidence="2" key="1">
    <citation type="submission" date="2023-03" db="EMBL/GenBank/DDBJ databases">
        <title>Massive genome expansion in bonnet fungi (Mycena s.s.) driven by repeated elements and novel gene families across ecological guilds.</title>
        <authorList>
            <consortium name="Lawrence Berkeley National Laboratory"/>
            <person name="Harder C.B."/>
            <person name="Miyauchi S."/>
            <person name="Viragh M."/>
            <person name="Kuo A."/>
            <person name="Thoen E."/>
            <person name="Andreopoulos B."/>
            <person name="Lu D."/>
            <person name="Skrede I."/>
            <person name="Drula E."/>
            <person name="Henrissat B."/>
            <person name="Morin E."/>
            <person name="Kohler A."/>
            <person name="Barry K."/>
            <person name="LaButti K."/>
            <person name="Morin E."/>
            <person name="Salamov A."/>
            <person name="Lipzen A."/>
            <person name="Mereny Z."/>
            <person name="Hegedus B."/>
            <person name="Baldrian P."/>
            <person name="Stursova M."/>
            <person name="Weitz H."/>
            <person name="Taylor A."/>
            <person name="Grigoriev I.V."/>
            <person name="Nagy L.G."/>
            <person name="Martin F."/>
            <person name="Kauserud H."/>
        </authorList>
    </citation>
    <scope>NUCLEOTIDE SEQUENCE</scope>
    <source>
        <strain evidence="2">CBHHK067</strain>
    </source>
</reference>
<keyword evidence="1" id="KW-1133">Transmembrane helix</keyword>